<reference evidence="12" key="1">
    <citation type="journal article" date="2020" name="Syst. Appl. Microbiol.">
        <title>Streptomyces alkaliterrae sp. nov., isolated from an alkaline soil, and emended descriptions of Streptomyces alkaliphilus, Streptomyces calidiresistens and Streptomyces durbertensis.</title>
        <authorList>
            <person name="Swiecimska M."/>
            <person name="Golinska P."/>
            <person name="Nouioui I."/>
            <person name="Wypij M."/>
            <person name="Rai M."/>
            <person name="Sangal V."/>
            <person name="Goodfellow M."/>
        </authorList>
    </citation>
    <scope>NUCLEOTIDE SEQUENCE [LARGE SCALE GENOMIC DNA]</scope>
    <source>
        <strain evidence="12">DSM 104538</strain>
    </source>
</reference>
<dbReference type="Proteomes" id="UP000766698">
    <property type="component" value="Unassembled WGS sequence"/>
</dbReference>
<keyword evidence="5 9" id="KW-1133">Transmembrane helix</keyword>
<accession>A0ABR6EL71</accession>
<dbReference type="PANTHER" id="PTHR37820">
    <property type="entry name" value="CELL DIVISION PROTEIN DIVIB"/>
    <property type="match status" value="1"/>
</dbReference>
<evidence type="ECO:0000259" key="10">
    <source>
        <dbReference type="PROSITE" id="PS51779"/>
    </source>
</evidence>
<gene>
    <name evidence="11" type="ORF">GL263_21310</name>
</gene>
<proteinExistence type="predicted"/>
<dbReference type="PANTHER" id="PTHR37820:SF1">
    <property type="entry name" value="CELL DIVISION PROTEIN FTSQ"/>
    <property type="match status" value="1"/>
</dbReference>
<keyword evidence="4 9" id="KW-0812">Transmembrane</keyword>
<keyword evidence="6 9" id="KW-0472">Membrane</keyword>
<feature type="transmembrane region" description="Helical" evidence="9">
    <location>
        <begin position="43"/>
        <end position="63"/>
    </location>
</feature>
<dbReference type="Gene3D" id="3.10.20.310">
    <property type="entry name" value="membrane protein fhac"/>
    <property type="match status" value="1"/>
</dbReference>
<evidence type="ECO:0000256" key="8">
    <source>
        <dbReference type="SAM" id="MobiDB-lite"/>
    </source>
</evidence>
<sequence length="275" mass="29247">MGGAAGGTTTARGRGDSTRSGPSSPRPPAKPGRRPPSLPAPRTLVAVGVLVAAVLGFGLWALYGSSWFRVEQVSARGLDKLTEDEVLAAAAVPVGEPLAGVDRAAVAARVRAELRRVESVEVVRDWPKGVRIDVVERTPRVVMERSGGGWTEVDRTGLRYGTTDKRPRGVPRLVVEPDRGVGGGRFDRHRLRAEAVVVAGDLPAEVRRRTEVIRVRSFDSIRLELSGSRVVMWGSSEYGAEKARALRAVLVASKERAGAGYFDVSVPSAPAVSGS</sequence>
<feature type="domain" description="POTRA" evidence="10">
    <location>
        <begin position="68"/>
        <end position="137"/>
    </location>
</feature>
<evidence type="ECO:0000256" key="5">
    <source>
        <dbReference type="ARBA" id="ARBA00022989"/>
    </source>
</evidence>
<dbReference type="PROSITE" id="PS51779">
    <property type="entry name" value="POTRA"/>
    <property type="match status" value="1"/>
</dbReference>
<keyword evidence="7" id="KW-0131">Cell cycle</keyword>
<name>A0ABR6EL71_9ACTN</name>
<feature type="compositionally biased region" description="Low complexity" evidence="8">
    <location>
        <begin position="7"/>
        <end position="23"/>
    </location>
</feature>
<keyword evidence="12" id="KW-1185">Reference proteome</keyword>
<evidence type="ECO:0000256" key="1">
    <source>
        <dbReference type="ARBA" id="ARBA00004370"/>
    </source>
</evidence>
<feature type="compositionally biased region" description="Pro residues" evidence="8">
    <location>
        <begin position="24"/>
        <end position="39"/>
    </location>
</feature>
<comment type="subcellular location">
    <subcellularLocation>
        <location evidence="1">Membrane</location>
    </subcellularLocation>
</comment>
<evidence type="ECO:0000256" key="3">
    <source>
        <dbReference type="ARBA" id="ARBA00022618"/>
    </source>
</evidence>
<feature type="region of interest" description="Disordered" evidence="8">
    <location>
        <begin position="1"/>
        <end position="39"/>
    </location>
</feature>
<dbReference type="InterPro" id="IPR050487">
    <property type="entry name" value="FtsQ_DivIB"/>
</dbReference>
<evidence type="ECO:0000256" key="9">
    <source>
        <dbReference type="SAM" id="Phobius"/>
    </source>
</evidence>
<evidence type="ECO:0000313" key="11">
    <source>
        <dbReference type="EMBL" id="MBB1246071.1"/>
    </source>
</evidence>
<protein>
    <submittedName>
        <fullName evidence="11">FtsQ-type POTRA domain-containing protein</fullName>
    </submittedName>
</protein>
<evidence type="ECO:0000313" key="12">
    <source>
        <dbReference type="Proteomes" id="UP000766698"/>
    </source>
</evidence>
<dbReference type="InterPro" id="IPR034746">
    <property type="entry name" value="POTRA"/>
</dbReference>
<dbReference type="EMBL" id="WMLF01000401">
    <property type="protein sequence ID" value="MBB1246071.1"/>
    <property type="molecule type" value="Genomic_DNA"/>
</dbReference>
<evidence type="ECO:0000256" key="6">
    <source>
        <dbReference type="ARBA" id="ARBA00023136"/>
    </source>
</evidence>
<evidence type="ECO:0000256" key="7">
    <source>
        <dbReference type="ARBA" id="ARBA00023306"/>
    </source>
</evidence>
<evidence type="ECO:0000256" key="2">
    <source>
        <dbReference type="ARBA" id="ARBA00022475"/>
    </source>
</evidence>
<evidence type="ECO:0000256" key="4">
    <source>
        <dbReference type="ARBA" id="ARBA00022692"/>
    </source>
</evidence>
<organism evidence="11 12">
    <name type="scientific">Streptomyces durbertensis</name>
    <dbReference type="NCBI Taxonomy" id="2448886"/>
    <lineage>
        <taxon>Bacteria</taxon>
        <taxon>Bacillati</taxon>
        <taxon>Actinomycetota</taxon>
        <taxon>Actinomycetes</taxon>
        <taxon>Kitasatosporales</taxon>
        <taxon>Streptomycetaceae</taxon>
        <taxon>Streptomyces</taxon>
    </lineage>
</organism>
<dbReference type="RefSeq" id="WP_182857351.1">
    <property type="nucleotide sequence ID" value="NZ_WMLF01000401.1"/>
</dbReference>
<keyword evidence="2" id="KW-1003">Cell membrane</keyword>
<keyword evidence="3" id="KW-0132">Cell division</keyword>
<comment type="caution">
    <text evidence="11">The sequence shown here is derived from an EMBL/GenBank/DDBJ whole genome shotgun (WGS) entry which is preliminary data.</text>
</comment>
<dbReference type="InterPro" id="IPR013685">
    <property type="entry name" value="POTRA_FtsQ_type"/>
</dbReference>
<dbReference type="Pfam" id="PF08478">
    <property type="entry name" value="POTRA_1"/>
    <property type="match status" value="1"/>
</dbReference>